<feature type="compositionally biased region" description="Gly residues" evidence="1">
    <location>
        <begin position="253"/>
        <end position="269"/>
    </location>
</feature>
<sequence length="370" mass="37669">MLMEVDALIRKLLSMLAVTTALAGCAPADEPGLDSDLDTKTDAIVGGSAFSGVPAVGALASGGSPFCTGTLITPTRVVTAAHCVAGTSASQITFITGPSASQVQTRTRVVRAVPHPGYNSRALTNDIAYLDLASQPAGVQPIGVLPANSMTSSWVGRELLHVGYGVSDGRTQSGSGIKRAVNIPITQVSSTQFRYGAAGRNTCNGDSGGPALHRDASGAYLVAGVTSYGDAYCTQYGVDTRVDAYLDFLGVSGGGPVDPPDDGGGGGGAEPETIRQSGSLAQGRAQFFDALPVAAGSPFRAALSGTGDADLYVRFDARPTSSTYACRPYAGDSNELCELTVPAGATEAYVAVNGYTASEFTLTITYTPAE</sequence>
<dbReference type="InterPro" id="IPR051333">
    <property type="entry name" value="CLIP_Serine_Protease"/>
</dbReference>
<keyword evidence="4" id="KW-0645">Protease</keyword>
<dbReference type="PANTHER" id="PTHR24260">
    <property type="match status" value="1"/>
</dbReference>
<dbReference type="PROSITE" id="PS50240">
    <property type="entry name" value="TRYPSIN_DOM"/>
    <property type="match status" value="1"/>
</dbReference>
<protein>
    <submittedName>
        <fullName evidence="4">Alkaline serine protease</fullName>
    </submittedName>
</protein>
<accession>A0A0F6SDA2</accession>
<dbReference type="InterPro" id="IPR001254">
    <property type="entry name" value="Trypsin_dom"/>
</dbReference>
<dbReference type="Pfam" id="PF04151">
    <property type="entry name" value="PPC"/>
    <property type="match status" value="1"/>
</dbReference>
<dbReference type="SMART" id="SM00020">
    <property type="entry name" value="Tryp_SPc"/>
    <property type="match status" value="1"/>
</dbReference>
<dbReference type="PROSITE" id="PS00134">
    <property type="entry name" value="TRYPSIN_HIS"/>
    <property type="match status" value="1"/>
</dbReference>
<reference evidence="4 5" key="1">
    <citation type="submission" date="2015-03" db="EMBL/GenBank/DDBJ databases">
        <title>Genome assembly of Sandaracinus amylolyticus DSM 53668.</title>
        <authorList>
            <person name="Sharma G."/>
            <person name="Subramanian S."/>
        </authorList>
    </citation>
    <scope>NUCLEOTIDE SEQUENCE [LARGE SCALE GENOMIC DNA]</scope>
    <source>
        <strain evidence="4 5">DSM 53668</strain>
    </source>
</reference>
<dbReference type="Gene3D" id="2.40.10.10">
    <property type="entry name" value="Trypsin-like serine proteases"/>
    <property type="match status" value="1"/>
</dbReference>
<gene>
    <name evidence="4" type="ORF">DB32_000238</name>
</gene>
<dbReference type="PANTHER" id="PTHR24260:SF136">
    <property type="entry name" value="GH08193P-RELATED"/>
    <property type="match status" value="1"/>
</dbReference>
<keyword evidence="4" id="KW-0378">Hydrolase</keyword>
<feature type="signal peptide" evidence="2">
    <location>
        <begin position="1"/>
        <end position="23"/>
    </location>
</feature>
<evidence type="ECO:0000256" key="2">
    <source>
        <dbReference type="SAM" id="SignalP"/>
    </source>
</evidence>
<dbReference type="InterPro" id="IPR018114">
    <property type="entry name" value="TRYPSIN_HIS"/>
</dbReference>
<proteinExistence type="predicted"/>
<dbReference type="PRINTS" id="PR00722">
    <property type="entry name" value="CHYMOTRYPSIN"/>
</dbReference>
<keyword evidence="5" id="KW-1185">Reference proteome</keyword>
<dbReference type="Proteomes" id="UP000034883">
    <property type="component" value="Chromosome"/>
</dbReference>
<dbReference type="Gene3D" id="2.60.120.380">
    <property type="match status" value="1"/>
</dbReference>
<dbReference type="InterPro" id="IPR007280">
    <property type="entry name" value="Peptidase_C_arc/bac"/>
</dbReference>
<feature type="chain" id="PRO_5002509736" evidence="2">
    <location>
        <begin position="24"/>
        <end position="370"/>
    </location>
</feature>
<dbReference type="InterPro" id="IPR001314">
    <property type="entry name" value="Peptidase_S1A"/>
</dbReference>
<evidence type="ECO:0000313" key="5">
    <source>
        <dbReference type="Proteomes" id="UP000034883"/>
    </source>
</evidence>
<dbReference type="KEGG" id="samy:DB32_000238"/>
<dbReference type="STRING" id="927083.DB32_000238"/>
<keyword evidence="2" id="KW-0732">Signal</keyword>
<evidence type="ECO:0000313" key="4">
    <source>
        <dbReference type="EMBL" id="AKF03089.1"/>
    </source>
</evidence>
<dbReference type="SUPFAM" id="SSF50494">
    <property type="entry name" value="Trypsin-like serine proteases"/>
    <property type="match status" value="1"/>
</dbReference>
<dbReference type="EMBL" id="CP011125">
    <property type="protein sequence ID" value="AKF03089.1"/>
    <property type="molecule type" value="Genomic_DNA"/>
</dbReference>
<evidence type="ECO:0000259" key="3">
    <source>
        <dbReference type="PROSITE" id="PS50240"/>
    </source>
</evidence>
<dbReference type="GO" id="GO:0004252">
    <property type="term" value="F:serine-type endopeptidase activity"/>
    <property type="evidence" value="ECO:0007669"/>
    <property type="project" value="InterPro"/>
</dbReference>
<dbReference type="InterPro" id="IPR009003">
    <property type="entry name" value="Peptidase_S1_PA"/>
</dbReference>
<feature type="region of interest" description="Disordered" evidence="1">
    <location>
        <begin position="253"/>
        <end position="273"/>
    </location>
</feature>
<organism evidence="4 5">
    <name type="scientific">Sandaracinus amylolyticus</name>
    <dbReference type="NCBI Taxonomy" id="927083"/>
    <lineage>
        <taxon>Bacteria</taxon>
        <taxon>Pseudomonadati</taxon>
        <taxon>Myxococcota</taxon>
        <taxon>Polyangia</taxon>
        <taxon>Polyangiales</taxon>
        <taxon>Sandaracinaceae</taxon>
        <taxon>Sandaracinus</taxon>
    </lineage>
</organism>
<dbReference type="AlphaFoldDB" id="A0A0F6SDA2"/>
<dbReference type="InterPro" id="IPR043504">
    <property type="entry name" value="Peptidase_S1_PA_chymotrypsin"/>
</dbReference>
<dbReference type="GO" id="GO:0006508">
    <property type="term" value="P:proteolysis"/>
    <property type="evidence" value="ECO:0007669"/>
    <property type="project" value="UniProtKB-KW"/>
</dbReference>
<feature type="domain" description="Peptidase S1" evidence="3">
    <location>
        <begin position="44"/>
        <end position="249"/>
    </location>
</feature>
<evidence type="ECO:0000256" key="1">
    <source>
        <dbReference type="SAM" id="MobiDB-lite"/>
    </source>
</evidence>
<name>A0A0F6SDA2_9BACT</name>
<dbReference type="Pfam" id="PF00089">
    <property type="entry name" value="Trypsin"/>
    <property type="match status" value="1"/>
</dbReference>